<accession>A0ABD8A8L6</accession>
<keyword evidence="1" id="KW-0812">Transmembrane</keyword>
<dbReference type="PANTHER" id="PTHR34473">
    <property type="entry name" value="UPF0699 TRANSMEMBRANE PROTEIN YDBS"/>
    <property type="match status" value="1"/>
</dbReference>
<protein>
    <submittedName>
        <fullName evidence="3">PH domain-containing protein</fullName>
    </submittedName>
</protein>
<evidence type="ECO:0000259" key="2">
    <source>
        <dbReference type="Pfam" id="PF03703"/>
    </source>
</evidence>
<sequence length="198" mass="22021">MCDTMPLVPLRIGEAFRPVPPFRSYLYASLVLAVALFVLPWLVPVALFSPWPVTLAVTIPVLVCVAFVAYWIPLYCESIAYRLTVTEVTWQRGVWFRQTGIVPYNRITNVDIVQGPLMRLFSFSALRVQTAGYSAQARAEIVLNGIEDPKDLQEKIMSFVRGTGPVATGAGPEELPAADATVEELRAIRALLERLLEK</sequence>
<keyword evidence="1" id="KW-1133">Transmembrane helix</keyword>
<dbReference type="EMBL" id="CP137641">
    <property type="protein sequence ID" value="WOX55861.1"/>
    <property type="molecule type" value="Genomic_DNA"/>
</dbReference>
<keyword evidence="4" id="KW-1185">Reference proteome</keyword>
<organism evidence="3 4">
    <name type="scientific">Methanoculleus palmolei</name>
    <dbReference type="NCBI Taxonomy" id="72612"/>
    <lineage>
        <taxon>Archaea</taxon>
        <taxon>Methanobacteriati</taxon>
        <taxon>Methanobacteriota</taxon>
        <taxon>Stenosarchaea group</taxon>
        <taxon>Methanomicrobia</taxon>
        <taxon>Methanomicrobiales</taxon>
        <taxon>Methanomicrobiaceae</taxon>
        <taxon>Methanoculleus</taxon>
    </lineage>
</organism>
<dbReference type="PANTHER" id="PTHR34473:SF2">
    <property type="entry name" value="UPF0699 TRANSMEMBRANE PROTEIN YDBT"/>
    <property type="match status" value="1"/>
</dbReference>
<name>A0ABD8A8L6_9EURY</name>
<evidence type="ECO:0000256" key="1">
    <source>
        <dbReference type="SAM" id="Phobius"/>
    </source>
</evidence>
<evidence type="ECO:0000313" key="4">
    <source>
        <dbReference type="Proteomes" id="UP001626603"/>
    </source>
</evidence>
<feature type="transmembrane region" description="Helical" evidence="1">
    <location>
        <begin position="25"/>
        <end position="47"/>
    </location>
</feature>
<feature type="domain" description="YdbS-like PH" evidence="2">
    <location>
        <begin position="80"/>
        <end position="156"/>
    </location>
</feature>
<keyword evidence="1" id="KW-0472">Membrane</keyword>
<proteinExistence type="predicted"/>
<dbReference type="Pfam" id="PF03703">
    <property type="entry name" value="bPH_2"/>
    <property type="match status" value="1"/>
</dbReference>
<reference evidence="3 4" key="1">
    <citation type="submission" date="2023-10" db="EMBL/GenBank/DDBJ databases">
        <title>The complete genome sequence of Methanoculleus palmolei DSM 4273.</title>
        <authorList>
            <person name="Lai S.-J."/>
            <person name="You Y.-T."/>
            <person name="Chen S.-C."/>
        </authorList>
    </citation>
    <scope>NUCLEOTIDE SEQUENCE [LARGE SCALE GENOMIC DNA]</scope>
    <source>
        <strain evidence="3 4">DSM 4273</strain>
    </source>
</reference>
<dbReference type="InterPro" id="IPR005182">
    <property type="entry name" value="YdbS-like_PH"/>
</dbReference>
<dbReference type="AlphaFoldDB" id="A0ABD8A8L6"/>
<evidence type="ECO:0000313" key="3">
    <source>
        <dbReference type="EMBL" id="WOX55861.1"/>
    </source>
</evidence>
<feature type="transmembrane region" description="Helical" evidence="1">
    <location>
        <begin position="53"/>
        <end position="72"/>
    </location>
</feature>
<gene>
    <name evidence="3" type="ORF">R6Y95_00650</name>
</gene>
<dbReference type="Proteomes" id="UP001626603">
    <property type="component" value="Chromosome"/>
</dbReference>